<keyword evidence="3" id="KW-0813">Transport</keyword>
<dbReference type="PIRSF" id="PIRSF002741">
    <property type="entry name" value="MppA"/>
    <property type="match status" value="1"/>
</dbReference>
<evidence type="ECO:0000256" key="4">
    <source>
        <dbReference type="ARBA" id="ARBA00022729"/>
    </source>
</evidence>
<evidence type="ECO:0000256" key="2">
    <source>
        <dbReference type="ARBA" id="ARBA00005695"/>
    </source>
</evidence>
<dbReference type="Gene3D" id="3.40.190.10">
    <property type="entry name" value="Periplasmic binding protein-like II"/>
    <property type="match status" value="1"/>
</dbReference>
<comment type="caution">
    <text evidence="7">The sequence shown here is derived from an EMBL/GenBank/DDBJ whole genome shotgun (WGS) entry which is preliminary data.</text>
</comment>
<dbReference type="Pfam" id="PF00496">
    <property type="entry name" value="SBP_bac_5"/>
    <property type="match status" value="1"/>
</dbReference>
<evidence type="ECO:0000256" key="3">
    <source>
        <dbReference type="ARBA" id="ARBA00022448"/>
    </source>
</evidence>
<dbReference type="Proteomes" id="UP001589692">
    <property type="component" value="Unassembled WGS sequence"/>
</dbReference>
<dbReference type="SUPFAM" id="SSF53850">
    <property type="entry name" value="Periplasmic binding protein-like II"/>
    <property type="match status" value="1"/>
</dbReference>
<keyword evidence="8" id="KW-1185">Reference proteome</keyword>
<protein>
    <submittedName>
        <fullName evidence="7">ABC transporter substrate-binding protein</fullName>
    </submittedName>
</protein>
<keyword evidence="4 5" id="KW-0732">Signal</keyword>
<dbReference type="EMBL" id="JBHMAA010000031">
    <property type="protein sequence ID" value="MFB9951942.1"/>
    <property type="molecule type" value="Genomic_DNA"/>
</dbReference>
<dbReference type="InterPro" id="IPR039424">
    <property type="entry name" value="SBP_5"/>
</dbReference>
<name>A0ABV6AN28_9HYPH</name>
<sequence length="509" mass="55138">MLTNRRDLLKLSSALALVAGAGLNAPMLAQSSATLVYATGTDASSLDPQFSSDLPTIRMVRAIHETLVSADKGEIEGVLATEWSVGEDKTTWTFKLRPNVKFHDGTPFTSKAVKYSFERLVDPATGSPHKSSGNIIASIDTPDDLTVVIRTSSPFAPFLAQLTAYSMSILSPSAASVPVKEYGQKPIGTGAFKLGSWTPGEKLTLVANDAYWGTKPKLGTVEVRVVPEDSARVLMLLSGQAHVVSNIPPALAPRVESTANAGLLREQSFRSIYVAMNVKMEPFDDIKVRQAISLAIDKDALIKGVMRGMATASGSFDSPTIAGSVNYPLDPFDLAKAKQLLAEAGYPDGFSTDFYIPTGRYTNDRQLGEAIQAQLARVGIKVNLVSPEFATYQAMLRGKDKIAFYMLGKGNSTGDLDFTLNLVRRTGGSINYNNYSNPKVDELIAQQRIEVNAEKRNAMLKDIQELMQKDFGSFVLFYDNQIYGVAKSVGGLEVYPNEFINFANASLKA</sequence>
<comment type="similarity">
    <text evidence="2">Belongs to the bacterial solute-binding protein 5 family.</text>
</comment>
<reference evidence="7 8" key="1">
    <citation type="submission" date="2024-09" db="EMBL/GenBank/DDBJ databases">
        <authorList>
            <person name="Sun Q."/>
            <person name="Mori K."/>
        </authorList>
    </citation>
    <scope>NUCLEOTIDE SEQUENCE [LARGE SCALE GENOMIC DNA]</scope>
    <source>
        <strain evidence="7 8">TBRC 4938</strain>
    </source>
</reference>
<dbReference type="InterPro" id="IPR019546">
    <property type="entry name" value="TAT_signal_bac_arc"/>
</dbReference>
<dbReference type="PANTHER" id="PTHR30290:SF9">
    <property type="entry name" value="OLIGOPEPTIDE-BINDING PROTEIN APPA"/>
    <property type="match status" value="1"/>
</dbReference>
<dbReference type="PROSITE" id="PS51318">
    <property type="entry name" value="TAT"/>
    <property type="match status" value="1"/>
</dbReference>
<evidence type="ECO:0000256" key="5">
    <source>
        <dbReference type="SAM" id="SignalP"/>
    </source>
</evidence>
<evidence type="ECO:0000256" key="1">
    <source>
        <dbReference type="ARBA" id="ARBA00004418"/>
    </source>
</evidence>
<feature type="signal peptide" evidence="5">
    <location>
        <begin position="1"/>
        <end position="29"/>
    </location>
</feature>
<dbReference type="RefSeq" id="WP_377264762.1">
    <property type="nucleotide sequence ID" value="NZ_JBHMAA010000031.1"/>
</dbReference>
<dbReference type="Gene3D" id="3.10.105.10">
    <property type="entry name" value="Dipeptide-binding Protein, Domain 3"/>
    <property type="match status" value="1"/>
</dbReference>
<dbReference type="Gene3D" id="3.90.76.10">
    <property type="entry name" value="Dipeptide-binding Protein, Domain 1"/>
    <property type="match status" value="1"/>
</dbReference>
<evidence type="ECO:0000259" key="6">
    <source>
        <dbReference type="Pfam" id="PF00496"/>
    </source>
</evidence>
<feature type="domain" description="Solute-binding protein family 5" evidence="6">
    <location>
        <begin position="74"/>
        <end position="427"/>
    </location>
</feature>
<dbReference type="InterPro" id="IPR030678">
    <property type="entry name" value="Peptide/Ni-bd"/>
</dbReference>
<dbReference type="NCBIfam" id="TIGR01409">
    <property type="entry name" value="TAT_signal_seq"/>
    <property type="match status" value="1"/>
</dbReference>
<dbReference type="InterPro" id="IPR000914">
    <property type="entry name" value="SBP_5_dom"/>
</dbReference>
<proteinExistence type="inferred from homology"/>
<dbReference type="PANTHER" id="PTHR30290">
    <property type="entry name" value="PERIPLASMIC BINDING COMPONENT OF ABC TRANSPORTER"/>
    <property type="match status" value="1"/>
</dbReference>
<evidence type="ECO:0000313" key="8">
    <source>
        <dbReference type="Proteomes" id="UP001589692"/>
    </source>
</evidence>
<accession>A0ABV6AN28</accession>
<feature type="chain" id="PRO_5046162220" evidence="5">
    <location>
        <begin position="30"/>
        <end position="509"/>
    </location>
</feature>
<dbReference type="InterPro" id="IPR006311">
    <property type="entry name" value="TAT_signal"/>
</dbReference>
<organism evidence="7 8">
    <name type="scientific">Rhizobium puerariae</name>
    <dbReference type="NCBI Taxonomy" id="1585791"/>
    <lineage>
        <taxon>Bacteria</taxon>
        <taxon>Pseudomonadati</taxon>
        <taxon>Pseudomonadota</taxon>
        <taxon>Alphaproteobacteria</taxon>
        <taxon>Hyphomicrobiales</taxon>
        <taxon>Rhizobiaceae</taxon>
        <taxon>Rhizobium/Agrobacterium group</taxon>
        <taxon>Rhizobium</taxon>
    </lineage>
</organism>
<evidence type="ECO:0000313" key="7">
    <source>
        <dbReference type="EMBL" id="MFB9951942.1"/>
    </source>
</evidence>
<comment type="subcellular location">
    <subcellularLocation>
        <location evidence="1">Periplasm</location>
    </subcellularLocation>
</comment>
<gene>
    <name evidence="7" type="ORF">ACFFP0_24095</name>
</gene>